<evidence type="ECO:0000259" key="3">
    <source>
        <dbReference type="Pfam" id="PF24535"/>
    </source>
</evidence>
<dbReference type="Proteomes" id="UP000305067">
    <property type="component" value="Unassembled WGS sequence"/>
</dbReference>
<feature type="transmembrane region" description="Helical" evidence="2">
    <location>
        <begin position="77"/>
        <end position="96"/>
    </location>
</feature>
<sequence>MTRPDIYLFITLNAVRLLSIASILLATAASIFIFVTDFSAYKLFWDAATQPGFDIPDAVVEMPYIPNSTVPNQPGGVFWSIGSRIVICLLLLVLAASEFGWASTHFSIQFPVLGREFGVGPLGVFQLSIGVTIPSHRTGNLGLAAGCLLLATGCLNIILGLVLHERVKIMRSWTQEDSDEEPVLPTATRPMARSPLVRASHTFVSLWFNTDKDEASSTSRFGAKSRAALYSDSGHSEESTGESQAQGAATVRGPKISRPLSVLPRAFRYKGGSNSNRSSFFSPGPRSPMHPPARPSRPSGGLY</sequence>
<evidence type="ECO:0000313" key="4">
    <source>
        <dbReference type="EMBL" id="TFL07255.1"/>
    </source>
</evidence>
<feature type="domain" description="DUF7598" evidence="3">
    <location>
        <begin position="77"/>
        <end position="162"/>
    </location>
</feature>
<name>A0A5C3QZ04_9AGAR</name>
<reference evidence="4 5" key="1">
    <citation type="journal article" date="2019" name="Nat. Ecol. Evol.">
        <title>Megaphylogeny resolves global patterns of mushroom evolution.</title>
        <authorList>
            <person name="Varga T."/>
            <person name="Krizsan K."/>
            <person name="Foldi C."/>
            <person name="Dima B."/>
            <person name="Sanchez-Garcia M."/>
            <person name="Sanchez-Ramirez S."/>
            <person name="Szollosi G.J."/>
            <person name="Szarkandi J.G."/>
            <person name="Papp V."/>
            <person name="Albert L."/>
            <person name="Andreopoulos W."/>
            <person name="Angelini C."/>
            <person name="Antonin V."/>
            <person name="Barry K.W."/>
            <person name="Bougher N.L."/>
            <person name="Buchanan P."/>
            <person name="Buyck B."/>
            <person name="Bense V."/>
            <person name="Catcheside P."/>
            <person name="Chovatia M."/>
            <person name="Cooper J."/>
            <person name="Damon W."/>
            <person name="Desjardin D."/>
            <person name="Finy P."/>
            <person name="Geml J."/>
            <person name="Haridas S."/>
            <person name="Hughes K."/>
            <person name="Justo A."/>
            <person name="Karasinski D."/>
            <person name="Kautmanova I."/>
            <person name="Kiss B."/>
            <person name="Kocsube S."/>
            <person name="Kotiranta H."/>
            <person name="LaButti K.M."/>
            <person name="Lechner B.E."/>
            <person name="Liimatainen K."/>
            <person name="Lipzen A."/>
            <person name="Lukacs Z."/>
            <person name="Mihaltcheva S."/>
            <person name="Morgado L.N."/>
            <person name="Niskanen T."/>
            <person name="Noordeloos M.E."/>
            <person name="Ohm R.A."/>
            <person name="Ortiz-Santana B."/>
            <person name="Ovrebo C."/>
            <person name="Racz N."/>
            <person name="Riley R."/>
            <person name="Savchenko A."/>
            <person name="Shiryaev A."/>
            <person name="Soop K."/>
            <person name="Spirin V."/>
            <person name="Szebenyi C."/>
            <person name="Tomsovsky M."/>
            <person name="Tulloss R.E."/>
            <person name="Uehling J."/>
            <person name="Grigoriev I.V."/>
            <person name="Vagvolgyi C."/>
            <person name="Papp T."/>
            <person name="Martin F.M."/>
            <person name="Miettinen O."/>
            <person name="Hibbett D.S."/>
            <person name="Nagy L.G."/>
        </authorList>
    </citation>
    <scope>NUCLEOTIDE SEQUENCE [LARGE SCALE GENOMIC DNA]</scope>
    <source>
        <strain evidence="4 5">CBS 309.79</strain>
    </source>
</reference>
<evidence type="ECO:0000313" key="5">
    <source>
        <dbReference type="Proteomes" id="UP000305067"/>
    </source>
</evidence>
<evidence type="ECO:0000256" key="2">
    <source>
        <dbReference type="SAM" id="Phobius"/>
    </source>
</evidence>
<keyword evidence="2" id="KW-1133">Transmembrane helix</keyword>
<feature type="region of interest" description="Disordered" evidence="1">
    <location>
        <begin position="232"/>
        <end position="303"/>
    </location>
</feature>
<feature type="compositionally biased region" description="Pro residues" evidence="1">
    <location>
        <begin position="285"/>
        <end position="295"/>
    </location>
</feature>
<keyword evidence="5" id="KW-1185">Reference proteome</keyword>
<accession>A0A5C3QZ04</accession>
<evidence type="ECO:0000256" key="1">
    <source>
        <dbReference type="SAM" id="MobiDB-lite"/>
    </source>
</evidence>
<dbReference type="Pfam" id="PF24535">
    <property type="entry name" value="DUF7598"/>
    <property type="match status" value="1"/>
</dbReference>
<protein>
    <recommendedName>
        <fullName evidence="3">DUF7598 domain-containing protein</fullName>
    </recommendedName>
</protein>
<proteinExistence type="predicted"/>
<feature type="compositionally biased region" description="Low complexity" evidence="1">
    <location>
        <begin position="271"/>
        <end position="284"/>
    </location>
</feature>
<gene>
    <name evidence="4" type="ORF">BDV98DRAFT_557524</name>
</gene>
<feature type="transmembrane region" description="Helical" evidence="2">
    <location>
        <begin position="141"/>
        <end position="163"/>
    </location>
</feature>
<dbReference type="InterPro" id="IPR056019">
    <property type="entry name" value="DUF7598"/>
</dbReference>
<feature type="transmembrane region" description="Helical" evidence="2">
    <location>
        <begin position="117"/>
        <end position="135"/>
    </location>
</feature>
<organism evidence="4 5">
    <name type="scientific">Pterulicium gracile</name>
    <dbReference type="NCBI Taxonomy" id="1884261"/>
    <lineage>
        <taxon>Eukaryota</taxon>
        <taxon>Fungi</taxon>
        <taxon>Dikarya</taxon>
        <taxon>Basidiomycota</taxon>
        <taxon>Agaricomycotina</taxon>
        <taxon>Agaricomycetes</taxon>
        <taxon>Agaricomycetidae</taxon>
        <taxon>Agaricales</taxon>
        <taxon>Pleurotineae</taxon>
        <taxon>Pterulaceae</taxon>
        <taxon>Pterulicium</taxon>
    </lineage>
</organism>
<keyword evidence="2" id="KW-0472">Membrane</keyword>
<dbReference type="EMBL" id="ML178814">
    <property type="protein sequence ID" value="TFL07255.1"/>
    <property type="molecule type" value="Genomic_DNA"/>
</dbReference>
<feature type="transmembrane region" description="Helical" evidence="2">
    <location>
        <begin position="7"/>
        <end position="35"/>
    </location>
</feature>
<dbReference type="AlphaFoldDB" id="A0A5C3QZ04"/>
<keyword evidence="2" id="KW-0812">Transmembrane</keyword>